<keyword evidence="2" id="KW-1185">Reference proteome</keyword>
<proteinExistence type="predicted"/>
<dbReference type="EMBL" id="CAKLDM010000004">
    <property type="protein sequence ID" value="CAH0543062.1"/>
    <property type="molecule type" value="Genomic_DNA"/>
</dbReference>
<gene>
    <name evidence="1" type="ORF">VMF7928_04383</name>
</gene>
<sequence>MCDQDNEQEQHLKSWLTGQLTKTKQNEQSWTDLASSIAELASNHIESFITRLRSRNSLYDMNKEDLEQDSIELRKVFPLGDVSDEDLPHVIMQRRDEIHFKRNVYPLVSTLAREFSGMEVSWEKLYAPIDQEKYPYGTLFALESELSDFYDLTPEDFFLTSRGVIRIPINKIQSGPDGIGNDEIDAFEEKVKRVIYPLIPLRIACDGQTYYIKYELSELVEWVTYSDAVTDHLKTEEKPISIEPAPMKVTQKMETTDEKKVDAVYGTPRMDAVPMDAIALDRVYY</sequence>
<dbReference type="RefSeq" id="WP_237363906.1">
    <property type="nucleotide sequence ID" value="NZ_CAKLDM010000004.1"/>
</dbReference>
<evidence type="ECO:0000313" key="1">
    <source>
        <dbReference type="EMBL" id="CAH0543062.1"/>
    </source>
</evidence>
<evidence type="ECO:0000313" key="2">
    <source>
        <dbReference type="Proteomes" id="UP000838748"/>
    </source>
</evidence>
<accession>A0ABM9A9B8</accession>
<protein>
    <submittedName>
        <fullName evidence="1">Uncharacterized protein</fullName>
    </submittedName>
</protein>
<reference evidence="1" key="1">
    <citation type="submission" date="2021-11" db="EMBL/GenBank/DDBJ databases">
        <authorList>
            <person name="Rodrigo-Torres L."/>
            <person name="Arahal R. D."/>
            <person name="Lucena T."/>
        </authorList>
    </citation>
    <scope>NUCLEOTIDE SEQUENCE</scope>
    <source>
        <strain evidence="1">CECT 7928</strain>
    </source>
</reference>
<name>A0ABM9A9B8_9VIBR</name>
<dbReference type="Proteomes" id="UP000838748">
    <property type="component" value="Unassembled WGS sequence"/>
</dbReference>
<organism evidence="1 2">
    <name type="scientific">Vibrio marisflavi CECT 7928</name>
    <dbReference type="NCBI Taxonomy" id="634439"/>
    <lineage>
        <taxon>Bacteria</taxon>
        <taxon>Pseudomonadati</taxon>
        <taxon>Pseudomonadota</taxon>
        <taxon>Gammaproteobacteria</taxon>
        <taxon>Vibrionales</taxon>
        <taxon>Vibrionaceae</taxon>
        <taxon>Vibrio</taxon>
    </lineage>
</organism>
<comment type="caution">
    <text evidence="1">The sequence shown here is derived from an EMBL/GenBank/DDBJ whole genome shotgun (WGS) entry which is preliminary data.</text>
</comment>